<proteinExistence type="predicted"/>
<accession>A0A0K1EM86</accession>
<evidence type="ECO:0008006" key="5">
    <source>
        <dbReference type="Google" id="ProtNLM"/>
    </source>
</evidence>
<evidence type="ECO:0000313" key="3">
    <source>
        <dbReference type="EMBL" id="AKT42020.1"/>
    </source>
</evidence>
<dbReference type="PROSITE" id="PS51257">
    <property type="entry name" value="PROKAR_LIPOPROTEIN"/>
    <property type="match status" value="1"/>
</dbReference>
<feature type="signal peptide" evidence="2">
    <location>
        <begin position="1"/>
        <end position="23"/>
    </location>
</feature>
<name>A0A0K1EM86_CHOCO</name>
<keyword evidence="2" id="KW-0732">Signal</keyword>
<dbReference type="RefSeq" id="WP_050433710.1">
    <property type="nucleotide sequence ID" value="NZ_CP012159.1"/>
</dbReference>
<feature type="region of interest" description="Disordered" evidence="1">
    <location>
        <begin position="27"/>
        <end position="56"/>
    </location>
</feature>
<dbReference type="EMBL" id="CP012159">
    <property type="protein sequence ID" value="AKT42020.1"/>
    <property type="molecule type" value="Genomic_DNA"/>
</dbReference>
<feature type="chain" id="PRO_5005459672" description="Lipoprotein" evidence="2">
    <location>
        <begin position="24"/>
        <end position="415"/>
    </location>
</feature>
<protein>
    <recommendedName>
        <fullName evidence="5">Lipoprotein</fullName>
    </recommendedName>
</protein>
<dbReference type="KEGG" id="ccro:CMC5_062420"/>
<organism evidence="3 4">
    <name type="scientific">Chondromyces crocatus</name>
    <dbReference type="NCBI Taxonomy" id="52"/>
    <lineage>
        <taxon>Bacteria</taxon>
        <taxon>Pseudomonadati</taxon>
        <taxon>Myxococcota</taxon>
        <taxon>Polyangia</taxon>
        <taxon>Polyangiales</taxon>
        <taxon>Polyangiaceae</taxon>
        <taxon>Chondromyces</taxon>
    </lineage>
</organism>
<reference evidence="3 4" key="1">
    <citation type="submission" date="2015-07" db="EMBL/GenBank/DDBJ databases">
        <title>Genome analysis of myxobacterium Chondromyces crocatus Cm c5 reveals a high potential for natural compound synthesis and the genetic basis for the loss of fruiting body formation.</title>
        <authorList>
            <person name="Zaburannyi N."/>
            <person name="Bunk B."/>
            <person name="Maier J."/>
            <person name="Overmann J."/>
            <person name="Mueller R."/>
        </authorList>
    </citation>
    <scope>NUCLEOTIDE SEQUENCE [LARGE SCALE GENOMIC DNA]</scope>
    <source>
        <strain evidence="3 4">Cm c5</strain>
    </source>
</reference>
<keyword evidence="4" id="KW-1185">Reference proteome</keyword>
<feature type="compositionally biased region" description="Gly residues" evidence="1">
    <location>
        <begin position="41"/>
        <end position="53"/>
    </location>
</feature>
<evidence type="ECO:0000313" key="4">
    <source>
        <dbReference type="Proteomes" id="UP000067626"/>
    </source>
</evidence>
<evidence type="ECO:0000256" key="1">
    <source>
        <dbReference type="SAM" id="MobiDB-lite"/>
    </source>
</evidence>
<gene>
    <name evidence="3" type="ORF">CMC5_062420</name>
</gene>
<evidence type="ECO:0000256" key="2">
    <source>
        <dbReference type="SAM" id="SignalP"/>
    </source>
</evidence>
<sequence>MKHRVLSLIALVTAALGAGLGVACSGGDEGTGSGETPDPSSGGGGTGGSGGEGPVAKECTVSDALIPETTDFWERVQIAVGATGEGSVLYSTNGTSTGAHVYGVHYVPLGAGARPQGETAAQKSGSLMHDVFRLDDGSLRLATASSSNPGVQLHWLSPMGAWQRTETLQTSNSDYMPTVLHHGDVTYLAWIRRSHSPQDEEASLWIAGYTSQGEAFPPTKLLGDLTEMSVNWVSTPTSAHLVWSGVGGEGEVLRWASVSPDGALGPTVTASEHAPGHTVVLQGDELAVGYTTMTEAPPSIASRIVLVSFDFATGATRARYTSATDDQRAPALATRDGKYALAFISAASSLGGVHYLQLSRSFEVERQVVVRPTGIGASAIFYNHAVDLAVHGTSTYLAYGDDNRQIHVAHVDCSD</sequence>
<dbReference type="AlphaFoldDB" id="A0A0K1EM86"/>
<dbReference type="Proteomes" id="UP000067626">
    <property type="component" value="Chromosome"/>
</dbReference>